<evidence type="ECO:0000256" key="1">
    <source>
        <dbReference type="ARBA" id="ARBA00004141"/>
    </source>
</evidence>
<sequence length="248" mass="27512">MAPKAAKWAKPEPAPAPPPPGAKPEEDKKDGKEPSDKPQKAVQDDKEPSDKPQKAVQPKHEVGTRRGCRRYRWELKDSNKEFWLLGHAEIKILSLGCLIAAMILLSSLTVHPILRLIITMEISIFSFFILLYSFAIHRYIPFILWPISDFFNNLIACAFLVGAVVFAVRSRRSMNLHYLLAVILIGAAGVFAFIDVCLQRNHFRGKKAKKHTPVPPPGKEKGPQQGKGPEPAKPPEPGKPPGPAKGKK</sequence>
<comment type="subcellular location">
    <subcellularLocation>
        <location evidence="1">Membrane</location>
        <topology evidence="1">Multi-pass membrane protein</topology>
    </subcellularLocation>
</comment>
<dbReference type="InterPro" id="IPR050578">
    <property type="entry name" value="MARVEL-CKLF_proteins"/>
</dbReference>
<dbReference type="PROSITE" id="PS51225">
    <property type="entry name" value="MARVEL"/>
    <property type="match status" value="1"/>
</dbReference>
<keyword evidence="4 5" id="KW-0472">Membrane</keyword>
<dbReference type="Ensembl" id="ENSGGOT00000067516.1">
    <property type="protein sequence ID" value="ENSGGOP00000049916.1"/>
    <property type="gene ID" value="ENSGGOG00000004163.3"/>
</dbReference>
<dbReference type="KEGG" id="ggo:101136974"/>
<reference evidence="9" key="4">
    <citation type="submission" date="2025-09" db="UniProtKB">
        <authorList>
            <consortium name="Ensembl"/>
        </authorList>
    </citation>
    <scope>IDENTIFICATION</scope>
</reference>
<evidence type="ECO:0000313" key="10">
    <source>
        <dbReference type="Proteomes" id="UP000001519"/>
    </source>
</evidence>
<dbReference type="InterPro" id="IPR008253">
    <property type="entry name" value="Marvel"/>
</dbReference>
<evidence type="ECO:0000259" key="8">
    <source>
        <dbReference type="PROSITE" id="PS51225"/>
    </source>
</evidence>
<accession>A0A2I2ZS98</accession>
<dbReference type="FunCoup" id="A0A2I2ZS98">
    <property type="interactions" value="6"/>
</dbReference>
<dbReference type="GeneID" id="101136974"/>
<dbReference type="STRING" id="9593.ENSGGOP00000049916"/>
<feature type="domain" description="MARVEL" evidence="8">
    <location>
        <begin position="82"/>
        <end position="204"/>
    </location>
</feature>
<feature type="transmembrane region" description="Helical" evidence="7">
    <location>
        <begin position="113"/>
        <end position="135"/>
    </location>
</feature>
<feature type="compositionally biased region" description="Pro residues" evidence="6">
    <location>
        <begin position="12"/>
        <end position="22"/>
    </location>
</feature>
<dbReference type="Proteomes" id="UP000001519">
    <property type="component" value="Chromosome 16"/>
</dbReference>
<keyword evidence="3 7" id="KW-1133">Transmembrane helix</keyword>
<dbReference type="Bgee" id="ENSGGOG00000004163">
    <property type="expression patterns" value="Expressed in testis and 1 other cell type or tissue"/>
</dbReference>
<protein>
    <submittedName>
        <fullName evidence="9">CKLF like MARVEL transmembrane domain containing 2</fullName>
    </submittedName>
</protein>
<organism evidence="9 10">
    <name type="scientific">Gorilla gorilla gorilla</name>
    <name type="common">Western lowland gorilla</name>
    <dbReference type="NCBI Taxonomy" id="9595"/>
    <lineage>
        <taxon>Eukaryota</taxon>
        <taxon>Metazoa</taxon>
        <taxon>Chordata</taxon>
        <taxon>Craniata</taxon>
        <taxon>Vertebrata</taxon>
        <taxon>Euteleostomi</taxon>
        <taxon>Mammalia</taxon>
        <taxon>Eutheria</taxon>
        <taxon>Euarchontoglires</taxon>
        <taxon>Primates</taxon>
        <taxon>Haplorrhini</taxon>
        <taxon>Catarrhini</taxon>
        <taxon>Hominidae</taxon>
        <taxon>Gorilla</taxon>
    </lineage>
</organism>
<proteinExistence type="predicted"/>
<gene>
    <name evidence="9" type="primary">CMTM2</name>
</gene>
<reference evidence="9 10" key="2">
    <citation type="journal article" date="2012" name="Nature">
        <title>Insights into hominid evolution from the gorilla genome sequence.</title>
        <authorList>
            <person name="Scally A."/>
            <person name="Dutheil J.Y."/>
            <person name="Hillier L.W."/>
            <person name="Jordan G.E."/>
            <person name="Goodhead I."/>
            <person name="Herrero J."/>
            <person name="Hobolth A."/>
            <person name="Lappalainen T."/>
            <person name="Mailund T."/>
            <person name="Marques-Bonet T."/>
            <person name="McCarthy S."/>
            <person name="Montgomery S.H."/>
            <person name="Schwalie P.C."/>
            <person name="Tang Y.A."/>
            <person name="Ward M.C."/>
            <person name="Xue Y."/>
            <person name="Yngvadottir B."/>
            <person name="Alkan C."/>
            <person name="Andersen L.N."/>
            <person name="Ayub Q."/>
            <person name="Ball E.V."/>
            <person name="Beal K."/>
            <person name="Bradley B.J."/>
            <person name="Chen Y."/>
            <person name="Clee C.M."/>
            <person name="Fitzgerald S."/>
            <person name="Graves T.A."/>
            <person name="Gu Y."/>
            <person name="Heath P."/>
            <person name="Heger A."/>
            <person name="Karakoc E."/>
            <person name="Kolb-Kokocinski A."/>
            <person name="Laird G.K."/>
            <person name="Lunter G."/>
            <person name="Meader S."/>
            <person name="Mort M."/>
            <person name="Mullikin J.C."/>
            <person name="Munch K."/>
            <person name="O'Connor T.D."/>
            <person name="Phillips A.D."/>
            <person name="Prado-Martinez J."/>
            <person name="Rogers A.S."/>
            <person name="Sajjadian S."/>
            <person name="Schmidt D."/>
            <person name="Shaw K."/>
            <person name="Simpson J.T."/>
            <person name="Stenson P.D."/>
            <person name="Turner D.J."/>
            <person name="Vigilant L."/>
            <person name="Vilella A.J."/>
            <person name="Whitener W."/>
            <person name="Zhu B."/>
            <person name="Cooper D.N."/>
            <person name="de Jong P."/>
            <person name="Dermitzakis E.T."/>
            <person name="Eichler E.E."/>
            <person name="Flicek P."/>
            <person name="Goldman N."/>
            <person name="Mundy N.I."/>
            <person name="Ning Z."/>
            <person name="Odom D.T."/>
            <person name="Ponting C.P."/>
            <person name="Quail M.A."/>
            <person name="Ryder O.A."/>
            <person name="Searle S.M."/>
            <person name="Warren W.C."/>
            <person name="Wilson R.K."/>
            <person name="Schierup M.H."/>
            <person name="Rogers J."/>
            <person name="Tyler-Smith C."/>
            <person name="Durbin R."/>
        </authorList>
    </citation>
    <scope>NUCLEOTIDE SEQUENCE [LARGE SCALE GENOMIC DNA]</scope>
</reference>
<dbReference type="EMBL" id="CABD030101552">
    <property type="status" value="NOT_ANNOTATED_CDS"/>
    <property type="molecule type" value="Genomic_DNA"/>
</dbReference>
<reference evidence="9" key="3">
    <citation type="submission" date="2025-08" db="UniProtKB">
        <authorList>
            <consortium name="Ensembl"/>
        </authorList>
    </citation>
    <scope>IDENTIFICATION</scope>
</reference>
<dbReference type="CTD" id="146225"/>
<dbReference type="InParanoid" id="A0A2I2ZS98"/>
<keyword evidence="10" id="KW-1185">Reference proteome</keyword>
<reference evidence="10" key="1">
    <citation type="submission" date="2011-05" db="EMBL/GenBank/DDBJ databases">
        <title>Insights into the evolution of the great apes provided by the gorilla genome.</title>
        <authorList>
            <person name="Scally A."/>
        </authorList>
    </citation>
    <scope>NUCLEOTIDE SEQUENCE [LARGE SCALE GENOMIC DNA]</scope>
</reference>
<feature type="region of interest" description="Disordered" evidence="6">
    <location>
        <begin position="206"/>
        <end position="248"/>
    </location>
</feature>
<evidence type="ECO:0000256" key="3">
    <source>
        <dbReference type="ARBA" id="ARBA00022989"/>
    </source>
</evidence>
<feature type="transmembrane region" description="Helical" evidence="7">
    <location>
        <begin position="142"/>
        <end position="166"/>
    </location>
</feature>
<feature type="region of interest" description="Disordered" evidence="6">
    <location>
        <begin position="1"/>
        <end position="63"/>
    </location>
</feature>
<evidence type="ECO:0000256" key="5">
    <source>
        <dbReference type="PROSITE-ProRule" id="PRU00581"/>
    </source>
</evidence>
<evidence type="ECO:0000256" key="7">
    <source>
        <dbReference type="SAM" id="Phobius"/>
    </source>
</evidence>
<evidence type="ECO:0000313" key="9">
    <source>
        <dbReference type="Ensembl" id="ENSGGOP00000049916.1"/>
    </source>
</evidence>
<dbReference type="OMA" id="FAIHRYI"/>
<name>A0A2I2ZS98_GORGO</name>
<dbReference type="GO" id="GO:0016020">
    <property type="term" value="C:membrane"/>
    <property type="evidence" value="ECO:0000318"/>
    <property type="project" value="GO_Central"/>
</dbReference>
<evidence type="ECO:0000256" key="2">
    <source>
        <dbReference type="ARBA" id="ARBA00022692"/>
    </source>
</evidence>
<evidence type="ECO:0000256" key="4">
    <source>
        <dbReference type="ARBA" id="ARBA00023136"/>
    </source>
</evidence>
<feature type="compositionally biased region" description="Basic and acidic residues" evidence="6">
    <location>
        <begin position="23"/>
        <end position="63"/>
    </location>
</feature>
<dbReference type="OrthoDB" id="9634153at2759"/>
<dbReference type="PANTHER" id="PTHR22776">
    <property type="entry name" value="MARVEL-CONTAINING POTENTIAL LIPID RAFT-ASSOCIATED PROTEIN"/>
    <property type="match status" value="1"/>
</dbReference>
<feature type="transmembrane region" description="Helical" evidence="7">
    <location>
        <begin position="82"/>
        <end position="107"/>
    </location>
</feature>
<evidence type="ECO:0000256" key="6">
    <source>
        <dbReference type="SAM" id="MobiDB-lite"/>
    </source>
</evidence>
<feature type="transmembrane region" description="Helical" evidence="7">
    <location>
        <begin position="178"/>
        <end position="198"/>
    </location>
</feature>
<dbReference type="GeneTree" id="ENSGT00390000005715"/>
<keyword evidence="2 5" id="KW-0812">Transmembrane</keyword>
<feature type="compositionally biased region" description="Pro residues" evidence="6">
    <location>
        <begin position="231"/>
        <end position="248"/>
    </location>
</feature>
<dbReference type="AlphaFoldDB" id="A0A2I2ZS98"/>
<dbReference type="PANTHER" id="PTHR22776:SF15">
    <property type="entry name" value="CKLF-LIKE MARVEL TRANSMEMBRANE DOMAIN-CONTAINING PROTEIN 2"/>
    <property type="match status" value="1"/>
</dbReference>